<feature type="compositionally biased region" description="Basic and acidic residues" evidence="1">
    <location>
        <begin position="108"/>
        <end position="127"/>
    </location>
</feature>
<dbReference type="Gene3D" id="2.170.270.10">
    <property type="entry name" value="SET domain"/>
    <property type="match status" value="1"/>
</dbReference>
<feature type="compositionally biased region" description="Acidic residues" evidence="1">
    <location>
        <begin position="193"/>
        <end position="208"/>
    </location>
</feature>
<gene>
    <name evidence="2" type="ORF">GPECTOR_30g195</name>
</gene>
<feature type="compositionally biased region" description="Gly residues" evidence="1">
    <location>
        <begin position="1214"/>
        <end position="1224"/>
    </location>
</feature>
<feature type="compositionally biased region" description="Low complexity" evidence="1">
    <location>
        <begin position="1225"/>
        <end position="1236"/>
    </location>
</feature>
<feature type="compositionally biased region" description="Low complexity" evidence="1">
    <location>
        <begin position="1048"/>
        <end position="1058"/>
    </location>
</feature>
<sequence length="1259" mass="129860">MEAPVTIVWRDACLRLPPEAVVLLAGRQNGITQCIGKPYALVASAGASAGSNERQFSGLRLHRDKDGAWWLSGAEELVAHLLGPSVTSPAELLLFRMADGRPAVARPPKAESGAEAHDEPPGDRPHSVEGATGGWRPVVAADASRAVATGGSQLGMGGGDTKASGSNGAATRDNSSSGGGSDDDSAQSSVGTSDDDTSVPGSDDEEYVPDSAPATDLDPEEEEGPSSGADSEPRGGASTEQRAGGGRRGGSKNGGAGRGGSGSRDAGGAHRCFKVLWARSAVWLPIEVARATYPEETADLEQDGAGGRNAQGGGVFLPVQVEYVATRGELCNCSKTAKFQLAKGRFTLREARAVARALGAKEKDYLRLVVQPGRTPRLERLTEEEQAEARLGVKFRAGRQLPRKPAVQADAGAGGEAAVPPLRRQTPAENIVRQSYDVLHGTAAIRSCYPREAQAALEQLKAQAAVLYIRSPDGGQGLEPFRVSVAPHSRGSYPSYVRILPGAELLRELGIVGQCRRLRLQVLKPGCGGNGDGSGSGNGRPSAAGGGANGQGRAAGATRVVAELLPESEGEGVAPKRNKGGVKARRAPAEQRPDAVSAQRGRRWRRAADARSGVVPDDDGSLAQRLVRPSPDQPLGQMVKLGGKRIPAGGAVWPDAGTRGAGVEGPQDAAADAPGTPVAADVPDLGCHGQHQAAVAAWADSPEAAVSARDMIISPLQPAAAPTATLPTSAQQQPAASIAHLHGYVPPSVGLPPLQPGQVRVCGLTFDTALAPAVASAQAAWQQRLGRDLRYADPTRDQLACVGLSFPQSLSRAVVCNKLARLLGIDGRPHAPMPEGPVVLEGAMQPCGDPTRGGAGLQAAAALKKNTVLGVVGGYVMPAGAAEDFVNFGHKHCRPEMAERLAEVVAGTGADAATAWRLLAGAFRMSLPAEAALEPVHGSSDAASPVELSTLGYGTLMALVNDPRLNPRDWAPGNDVDSQEAAERANCEVVPVSVRGLVLPVLVALRDIAPGDQLLRDYGAGWWRQLAPDWEVAEHDGLDVARLLHGTQQQPAQDAQPDPLSPAPQPDEAPAAVVAAQQLLARHGLPYAKGAVLRVKWARGFKLRLGHVVSKTGPPKWGDVRVTGHFGELLDDLAAAEKDDKHELTLWVYSLTTLAPTLELELDPTSLGPGVAAQAATRLRQGGDGGGGGSNVCVPLHEGVRDMYGLIRKRSGAGGAGNGAGGVVSSGSSTDSSSGAGEDGGAWGAGGTAEDALGRNVCR</sequence>
<dbReference type="Proteomes" id="UP000075714">
    <property type="component" value="Unassembled WGS sequence"/>
</dbReference>
<comment type="caution">
    <text evidence="2">The sequence shown here is derived from an EMBL/GenBank/DDBJ whole genome shotgun (WGS) entry which is preliminary data.</text>
</comment>
<feature type="compositionally biased region" description="Gly residues" evidence="1">
    <location>
        <begin position="526"/>
        <end position="550"/>
    </location>
</feature>
<feature type="region of interest" description="Disordered" evidence="1">
    <location>
        <begin position="149"/>
        <end position="267"/>
    </location>
</feature>
<evidence type="ECO:0000313" key="2">
    <source>
        <dbReference type="EMBL" id="KXZ48100.1"/>
    </source>
</evidence>
<feature type="region of interest" description="Disordered" evidence="1">
    <location>
        <begin position="526"/>
        <end position="636"/>
    </location>
</feature>
<feature type="region of interest" description="Disordered" evidence="1">
    <location>
        <begin position="1047"/>
        <end position="1069"/>
    </location>
</feature>
<feature type="compositionally biased region" description="Gly residues" evidence="1">
    <location>
        <begin position="1237"/>
        <end position="1247"/>
    </location>
</feature>
<evidence type="ECO:0000313" key="3">
    <source>
        <dbReference type="Proteomes" id="UP000075714"/>
    </source>
</evidence>
<proteinExistence type="predicted"/>
<organism evidence="2 3">
    <name type="scientific">Gonium pectorale</name>
    <name type="common">Green alga</name>
    <dbReference type="NCBI Taxonomy" id="33097"/>
    <lineage>
        <taxon>Eukaryota</taxon>
        <taxon>Viridiplantae</taxon>
        <taxon>Chlorophyta</taxon>
        <taxon>core chlorophytes</taxon>
        <taxon>Chlorophyceae</taxon>
        <taxon>CS clade</taxon>
        <taxon>Chlamydomonadales</taxon>
        <taxon>Volvocaceae</taxon>
        <taxon>Gonium</taxon>
    </lineage>
</organism>
<keyword evidence="3" id="KW-1185">Reference proteome</keyword>
<accession>A0A150GFI9</accession>
<dbReference type="EMBL" id="LSYV01000031">
    <property type="protein sequence ID" value="KXZ48100.1"/>
    <property type="molecule type" value="Genomic_DNA"/>
</dbReference>
<dbReference type="CDD" id="cd08161">
    <property type="entry name" value="SET"/>
    <property type="match status" value="1"/>
</dbReference>
<name>A0A150GFI9_GONPE</name>
<protein>
    <recommendedName>
        <fullName evidence="4">SET domain-containing protein</fullName>
    </recommendedName>
</protein>
<feature type="compositionally biased region" description="Basic residues" evidence="1">
    <location>
        <begin position="576"/>
        <end position="586"/>
    </location>
</feature>
<evidence type="ECO:0000256" key="1">
    <source>
        <dbReference type="SAM" id="MobiDB-lite"/>
    </source>
</evidence>
<feature type="region of interest" description="Disordered" evidence="1">
    <location>
        <begin position="1214"/>
        <end position="1259"/>
    </location>
</feature>
<reference evidence="3" key="1">
    <citation type="journal article" date="2016" name="Nat. Commun.">
        <title>The Gonium pectorale genome demonstrates co-option of cell cycle regulation during the evolution of multicellularity.</title>
        <authorList>
            <person name="Hanschen E.R."/>
            <person name="Marriage T.N."/>
            <person name="Ferris P.J."/>
            <person name="Hamaji T."/>
            <person name="Toyoda A."/>
            <person name="Fujiyama A."/>
            <person name="Neme R."/>
            <person name="Noguchi H."/>
            <person name="Minakuchi Y."/>
            <person name="Suzuki M."/>
            <person name="Kawai-Toyooka H."/>
            <person name="Smith D.R."/>
            <person name="Sparks H."/>
            <person name="Anderson J."/>
            <person name="Bakaric R."/>
            <person name="Luria V."/>
            <person name="Karger A."/>
            <person name="Kirschner M.W."/>
            <person name="Durand P.M."/>
            <person name="Michod R.E."/>
            <person name="Nozaki H."/>
            <person name="Olson B.J."/>
        </authorList>
    </citation>
    <scope>NUCLEOTIDE SEQUENCE [LARGE SCALE GENOMIC DNA]</scope>
    <source>
        <strain evidence="3">NIES-2863</strain>
    </source>
</reference>
<dbReference type="InterPro" id="IPR046341">
    <property type="entry name" value="SET_dom_sf"/>
</dbReference>
<evidence type="ECO:0008006" key="4">
    <source>
        <dbReference type="Google" id="ProtNLM"/>
    </source>
</evidence>
<feature type="region of interest" description="Disordered" evidence="1">
    <location>
        <begin position="103"/>
        <end position="133"/>
    </location>
</feature>
<dbReference type="AlphaFoldDB" id="A0A150GFI9"/>
<dbReference type="OrthoDB" id="515462at2759"/>
<dbReference type="SUPFAM" id="SSF82199">
    <property type="entry name" value="SET domain"/>
    <property type="match status" value="1"/>
</dbReference>
<feature type="compositionally biased region" description="Gly residues" evidence="1">
    <location>
        <begin position="243"/>
        <end position="262"/>
    </location>
</feature>